<evidence type="ECO:0000313" key="5">
    <source>
        <dbReference type="EMBL" id="OGZ73875.1"/>
    </source>
</evidence>
<evidence type="ECO:0000256" key="1">
    <source>
        <dbReference type="ARBA" id="ARBA00006611"/>
    </source>
</evidence>
<name>A0A1G2IGH4_9BACT</name>
<dbReference type="GO" id="GO:0016887">
    <property type="term" value="F:ATP hydrolysis activity"/>
    <property type="evidence" value="ECO:0007669"/>
    <property type="project" value="TreeGrafter"/>
</dbReference>
<accession>A0A1G2IGH4</accession>
<reference evidence="5 6" key="1">
    <citation type="journal article" date="2016" name="Nat. Commun.">
        <title>Thousands of microbial genomes shed light on interconnected biogeochemical processes in an aquifer system.</title>
        <authorList>
            <person name="Anantharaman K."/>
            <person name="Brown C.T."/>
            <person name="Hug L.A."/>
            <person name="Sharon I."/>
            <person name="Castelle C.J."/>
            <person name="Probst A.J."/>
            <person name="Thomas B.C."/>
            <person name="Singh A."/>
            <person name="Wilkins M.J."/>
            <person name="Karaoz U."/>
            <person name="Brodie E.L."/>
            <person name="Williams K.H."/>
            <person name="Hubbard S.S."/>
            <person name="Banfield J.F."/>
        </authorList>
    </citation>
    <scope>NUCLEOTIDE SEQUENCE [LARGE SCALE GENOMIC DNA]</scope>
</reference>
<keyword evidence="2" id="KW-0547">Nucleotide-binding</keyword>
<dbReference type="Gene3D" id="3.40.50.300">
    <property type="entry name" value="P-loop containing nucleotide triphosphate hydrolases"/>
    <property type="match status" value="1"/>
</dbReference>
<dbReference type="GO" id="GO:0005886">
    <property type="term" value="C:plasma membrane"/>
    <property type="evidence" value="ECO:0007669"/>
    <property type="project" value="TreeGrafter"/>
</dbReference>
<dbReference type="InterPro" id="IPR003593">
    <property type="entry name" value="AAA+_ATPase"/>
</dbReference>
<sequence>MEELKKKLLGSVTITPEIIGDIEKSVKNISDFGKKITGYATENTTNLLDIILFGAIHLEASDIHIEPQNEDVRLRIRIDGILQDTVFFDQTTYHHLISRLKLLSKLKLNVTDKPQDGRFSIVVGTMLIEIRTSSLPAEYGESIVMRILNPNNLSLKSLDIRKDLYDIFLKEIKKPNGIIIVTGPTSSGKTTTLYAFLMEIQKPEIKIVTIEDPIEYHLKGVSQTQVSPGASHFNSTIGEMVTEKGYDFSDGLRSIVRQNPDVILVGEIRDLETAKISLQASLTGHLVLSTLHTNDAPGTIPRLIDLGIEPYSIAPALKMAIGQRLVRRVCKKCSSLVAPSADELSEIKKGLKNLSKTVVIPRDFDTIKIVKENEQGCEYCNHTGYKGRKGLYEVFLVDPEMERVILKNPPVSEIKELAIKKGMTTIYQSGLIEIVSGITTFKELSRVVERDE</sequence>
<dbReference type="Pfam" id="PF00437">
    <property type="entry name" value="T2SSE"/>
    <property type="match status" value="1"/>
</dbReference>
<dbReference type="SMART" id="SM00382">
    <property type="entry name" value="AAA"/>
    <property type="match status" value="1"/>
</dbReference>
<organism evidence="5 6">
    <name type="scientific">Candidatus Staskawiczbacteria bacterium RIFCSPLOWO2_01_FULL_38_12b</name>
    <dbReference type="NCBI Taxonomy" id="1802214"/>
    <lineage>
        <taxon>Bacteria</taxon>
        <taxon>Candidatus Staskawicziibacteriota</taxon>
    </lineage>
</organism>
<dbReference type="PANTHER" id="PTHR30258">
    <property type="entry name" value="TYPE II SECRETION SYSTEM PROTEIN GSPE-RELATED"/>
    <property type="match status" value="1"/>
</dbReference>
<protein>
    <recommendedName>
        <fullName evidence="4">Bacterial type II secretion system protein E domain-containing protein</fullName>
    </recommendedName>
</protein>
<proteinExistence type="inferred from homology"/>
<keyword evidence="3" id="KW-0067">ATP-binding</keyword>
<dbReference type="PROSITE" id="PS00662">
    <property type="entry name" value="T2SP_E"/>
    <property type="match status" value="1"/>
</dbReference>
<dbReference type="EMBL" id="MHPA01000005">
    <property type="protein sequence ID" value="OGZ73875.1"/>
    <property type="molecule type" value="Genomic_DNA"/>
</dbReference>
<evidence type="ECO:0000256" key="3">
    <source>
        <dbReference type="ARBA" id="ARBA00022840"/>
    </source>
</evidence>
<evidence type="ECO:0000259" key="4">
    <source>
        <dbReference type="PROSITE" id="PS00662"/>
    </source>
</evidence>
<evidence type="ECO:0000313" key="6">
    <source>
        <dbReference type="Proteomes" id="UP000176774"/>
    </source>
</evidence>
<dbReference type="SUPFAM" id="SSF52540">
    <property type="entry name" value="P-loop containing nucleoside triphosphate hydrolases"/>
    <property type="match status" value="1"/>
</dbReference>
<dbReference type="STRING" id="1802214.A2908_00810"/>
<dbReference type="GO" id="GO:0005524">
    <property type="term" value="F:ATP binding"/>
    <property type="evidence" value="ECO:0007669"/>
    <property type="project" value="UniProtKB-KW"/>
</dbReference>
<comment type="caution">
    <text evidence="5">The sequence shown here is derived from an EMBL/GenBank/DDBJ whole genome shotgun (WGS) entry which is preliminary data.</text>
</comment>
<dbReference type="Proteomes" id="UP000176774">
    <property type="component" value="Unassembled WGS sequence"/>
</dbReference>
<evidence type="ECO:0000256" key="2">
    <source>
        <dbReference type="ARBA" id="ARBA00022741"/>
    </source>
</evidence>
<comment type="similarity">
    <text evidence="1">Belongs to the GSP E family.</text>
</comment>
<dbReference type="CDD" id="cd01129">
    <property type="entry name" value="PulE-GspE-like"/>
    <property type="match status" value="1"/>
</dbReference>
<feature type="domain" description="Bacterial type II secretion system protein E" evidence="4">
    <location>
        <begin position="256"/>
        <end position="270"/>
    </location>
</feature>
<gene>
    <name evidence="5" type="ORF">A2908_00810</name>
</gene>
<dbReference type="Gene3D" id="3.30.450.90">
    <property type="match status" value="1"/>
</dbReference>
<dbReference type="PANTHER" id="PTHR30258:SF1">
    <property type="entry name" value="PROTEIN TRANSPORT PROTEIN HOFB HOMOLOG"/>
    <property type="match status" value="1"/>
</dbReference>
<dbReference type="InterPro" id="IPR001482">
    <property type="entry name" value="T2SS/T4SS_dom"/>
</dbReference>
<dbReference type="AlphaFoldDB" id="A0A1G2IGH4"/>
<dbReference type="InterPro" id="IPR027417">
    <property type="entry name" value="P-loop_NTPase"/>
</dbReference>